<dbReference type="PANTHER" id="PTHR36766:SF30">
    <property type="entry name" value="TIR-NBS TYPE DISEASE RESISTANCE PROTEIN-RELATED"/>
    <property type="match status" value="1"/>
</dbReference>
<dbReference type="OrthoDB" id="682676at2759"/>
<evidence type="ECO:0000313" key="2">
    <source>
        <dbReference type="EMBL" id="KAF8749904.1"/>
    </source>
</evidence>
<dbReference type="Gene3D" id="3.40.50.300">
    <property type="entry name" value="P-loop containing nucleotide triphosphate hydrolases"/>
    <property type="match status" value="1"/>
</dbReference>
<dbReference type="EMBL" id="JACEFO010001021">
    <property type="protein sequence ID" value="KAF8749904.1"/>
    <property type="molecule type" value="Genomic_DNA"/>
</dbReference>
<dbReference type="InterPro" id="IPR002182">
    <property type="entry name" value="NB-ARC"/>
</dbReference>
<feature type="domain" description="NB-ARC" evidence="1">
    <location>
        <begin position="1"/>
        <end position="151"/>
    </location>
</feature>
<organism evidence="2 3">
    <name type="scientific">Digitaria exilis</name>
    <dbReference type="NCBI Taxonomy" id="1010633"/>
    <lineage>
        <taxon>Eukaryota</taxon>
        <taxon>Viridiplantae</taxon>
        <taxon>Streptophyta</taxon>
        <taxon>Embryophyta</taxon>
        <taxon>Tracheophyta</taxon>
        <taxon>Spermatophyta</taxon>
        <taxon>Magnoliopsida</taxon>
        <taxon>Liliopsida</taxon>
        <taxon>Poales</taxon>
        <taxon>Poaceae</taxon>
        <taxon>PACMAD clade</taxon>
        <taxon>Panicoideae</taxon>
        <taxon>Panicodae</taxon>
        <taxon>Paniceae</taxon>
        <taxon>Anthephorinae</taxon>
        <taxon>Digitaria</taxon>
    </lineage>
</organism>
<protein>
    <recommendedName>
        <fullName evidence="1">NB-ARC domain-containing protein</fullName>
    </recommendedName>
</protein>
<dbReference type="GO" id="GO:0043531">
    <property type="term" value="F:ADP binding"/>
    <property type="evidence" value="ECO:0007669"/>
    <property type="project" value="InterPro"/>
</dbReference>
<proteinExistence type="predicted"/>
<reference evidence="2" key="1">
    <citation type="submission" date="2020-07" db="EMBL/GenBank/DDBJ databases">
        <title>Genome sequence and genetic diversity analysis of an under-domesticated orphan crop, white fonio (Digitaria exilis).</title>
        <authorList>
            <person name="Bennetzen J.L."/>
            <person name="Chen S."/>
            <person name="Ma X."/>
            <person name="Wang X."/>
            <person name="Yssel A.E.J."/>
            <person name="Chaluvadi S.R."/>
            <person name="Johnson M."/>
            <person name="Gangashetty P."/>
            <person name="Hamidou F."/>
            <person name="Sanogo M.D."/>
            <person name="Zwaenepoel A."/>
            <person name="Wallace J."/>
            <person name="Van De Peer Y."/>
            <person name="Van Deynze A."/>
        </authorList>
    </citation>
    <scope>NUCLEOTIDE SEQUENCE</scope>
    <source>
        <tissue evidence="2">Leaves</tissue>
    </source>
</reference>
<dbReference type="InterPro" id="IPR027417">
    <property type="entry name" value="P-loop_NTPase"/>
</dbReference>
<comment type="caution">
    <text evidence="2">The sequence shown here is derived from an EMBL/GenBank/DDBJ whole genome shotgun (WGS) entry which is preliminary data.</text>
</comment>
<name>A0A835FEJ5_9POAL</name>
<dbReference type="Proteomes" id="UP000636709">
    <property type="component" value="Unassembled WGS sequence"/>
</dbReference>
<dbReference type="Pfam" id="PF00931">
    <property type="entry name" value="NB-ARC"/>
    <property type="match status" value="1"/>
</dbReference>
<gene>
    <name evidence="2" type="ORF">HU200_012530</name>
</gene>
<dbReference type="PANTHER" id="PTHR36766">
    <property type="entry name" value="PLANT BROAD-SPECTRUM MILDEW RESISTANCE PROTEIN RPW8"/>
    <property type="match status" value="1"/>
</dbReference>
<evidence type="ECO:0000259" key="1">
    <source>
        <dbReference type="Pfam" id="PF00931"/>
    </source>
</evidence>
<keyword evidence="3" id="KW-1185">Reference proteome</keyword>
<dbReference type="AlphaFoldDB" id="A0A835FEJ5"/>
<accession>A0A835FEJ5</accession>
<sequence length="162" mass="18169">MGGIGKTTLVKDIYQSQELSAMFEKRSCATIKHPFDLVELIGSLAVQLDEMSYRNKDMADVDRMKLGVKSSLAGLLAGKKYLIVLDDLSSTTEWDSIIKHFPIDETASRIIVTTRVESIGKYCSEKDGNIYMLKSLGDRDARDLFTKKVFIAYQCNVMISLL</sequence>
<dbReference type="SUPFAM" id="SSF52540">
    <property type="entry name" value="P-loop containing nucleoside triphosphate hydrolases"/>
    <property type="match status" value="1"/>
</dbReference>
<evidence type="ECO:0000313" key="3">
    <source>
        <dbReference type="Proteomes" id="UP000636709"/>
    </source>
</evidence>